<keyword evidence="3" id="KW-1185">Reference proteome</keyword>
<dbReference type="RefSeq" id="WP_389830773.1">
    <property type="nucleotide sequence ID" value="NZ_JBIAJP010000006.1"/>
</dbReference>
<dbReference type="Proteomes" id="UP001601422">
    <property type="component" value="Unassembled WGS sequence"/>
</dbReference>
<protein>
    <submittedName>
        <fullName evidence="2">Uncharacterized protein</fullName>
    </submittedName>
</protein>
<name>A0ABW6MZ31_9ACTN</name>
<gene>
    <name evidence="2" type="ORF">ACFYQT_22990</name>
</gene>
<evidence type="ECO:0000313" key="2">
    <source>
        <dbReference type="EMBL" id="MFF0006293.1"/>
    </source>
</evidence>
<evidence type="ECO:0000256" key="1">
    <source>
        <dbReference type="SAM" id="MobiDB-lite"/>
    </source>
</evidence>
<organism evidence="2 3">
    <name type="scientific">Streptomyces tibetensis</name>
    <dbReference type="NCBI Taxonomy" id="2382123"/>
    <lineage>
        <taxon>Bacteria</taxon>
        <taxon>Bacillati</taxon>
        <taxon>Actinomycetota</taxon>
        <taxon>Actinomycetes</taxon>
        <taxon>Kitasatosporales</taxon>
        <taxon>Streptomycetaceae</taxon>
        <taxon>Streptomyces</taxon>
    </lineage>
</organism>
<dbReference type="EMBL" id="JBIAJP010000006">
    <property type="protein sequence ID" value="MFF0006293.1"/>
    <property type="molecule type" value="Genomic_DNA"/>
</dbReference>
<accession>A0ABW6MZ31</accession>
<proteinExistence type="predicted"/>
<sequence>MATRKITKASNQGWASPKPPRRARATRTPRASWPGTDPVGEKPAVTNYQVNDDQG</sequence>
<feature type="compositionally biased region" description="Polar residues" evidence="1">
    <location>
        <begin position="46"/>
        <end position="55"/>
    </location>
</feature>
<comment type="caution">
    <text evidence="2">The sequence shown here is derived from an EMBL/GenBank/DDBJ whole genome shotgun (WGS) entry which is preliminary data.</text>
</comment>
<evidence type="ECO:0000313" key="3">
    <source>
        <dbReference type="Proteomes" id="UP001601422"/>
    </source>
</evidence>
<reference evidence="2 3" key="1">
    <citation type="submission" date="2024-10" db="EMBL/GenBank/DDBJ databases">
        <title>The Natural Products Discovery Center: Release of the First 8490 Sequenced Strains for Exploring Actinobacteria Biosynthetic Diversity.</title>
        <authorList>
            <person name="Kalkreuter E."/>
            <person name="Kautsar S.A."/>
            <person name="Yang D."/>
            <person name="Bader C.D."/>
            <person name="Teijaro C.N."/>
            <person name="Fluegel L."/>
            <person name="Davis C.M."/>
            <person name="Simpson J.R."/>
            <person name="Lauterbach L."/>
            <person name="Steele A.D."/>
            <person name="Gui C."/>
            <person name="Meng S."/>
            <person name="Li G."/>
            <person name="Viehrig K."/>
            <person name="Ye F."/>
            <person name="Su P."/>
            <person name="Kiefer A.F."/>
            <person name="Nichols A."/>
            <person name="Cepeda A.J."/>
            <person name="Yan W."/>
            <person name="Fan B."/>
            <person name="Jiang Y."/>
            <person name="Adhikari A."/>
            <person name="Zheng C.-J."/>
            <person name="Schuster L."/>
            <person name="Cowan T.M."/>
            <person name="Smanski M.J."/>
            <person name="Chevrette M.G."/>
            <person name="De Carvalho L.P.S."/>
            <person name="Shen B."/>
        </authorList>
    </citation>
    <scope>NUCLEOTIDE SEQUENCE [LARGE SCALE GENOMIC DNA]</scope>
    <source>
        <strain evidence="2 3">NPDC005497</strain>
    </source>
</reference>
<feature type="region of interest" description="Disordered" evidence="1">
    <location>
        <begin position="1"/>
        <end position="55"/>
    </location>
</feature>